<evidence type="ECO:0000313" key="5">
    <source>
        <dbReference type="Proteomes" id="UP000780875"/>
    </source>
</evidence>
<evidence type="ECO:0000256" key="2">
    <source>
        <dbReference type="ARBA" id="ARBA00023136"/>
    </source>
</evidence>
<dbReference type="RefSeq" id="WP_224124896.1">
    <property type="nucleotide sequence ID" value="NZ_JAIQZJ010000014.1"/>
</dbReference>
<reference evidence="4 5" key="1">
    <citation type="submission" date="2021-09" db="EMBL/GenBank/DDBJ databases">
        <title>Whole genome sequence of Nocardioides sp. GBK3QG-3.</title>
        <authorList>
            <person name="Tuo L."/>
        </authorList>
    </citation>
    <scope>NUCLEOTIDE SEQUENCE [LARGE SCALE GENOMIC DNA]</scope>
    <source>
        <strain evidence="4 5">GBK3QG-3</strain>
    </source>
</reference>
<organism evidence="4 5">
    <name type="scientific">Nocardioides mangrovi</name>
    <dbReference type="NCBI Taxonomy" id="2874580"/>
    <lineage>
        <taxon>Bacteria</taxon>
        <taxon>Bacillati</taxon>
        <taxon>Actinomycetota</taxon>
        <taxon>Actinomycetes</taxon>
        <taxon>Propionibacteriales</taxon>
        <taxon>Nocardioidaceae</taxon>
        <taxon>Nocardioides</taxon>
    </lineage>
</organism>
<dbReference type="PANTHER" id="PTHR37042:SF4">
    <property type="entry name" value="OUTER MEMBRANE PROTEIN RV1973"/>
    <property type="match status" value="1"/>
</dbReference>
<keyword evidence="3" id="KW-0812">Transmembrane</keyword>
<evidence type="ECO:0000256" key="1">
    <source>
        <dbReference type="ARBA" id="ARBA00004370"/>
    </source>
</evidence>
<keyword evidence="3" id="KW-1133">Transmembrane helix</keyword>
<evidence type="ECO:0008006" key="6">
    <source>
        <dbReference type="Google" id="ProtNLM"/>
    </source>
</evidence>
<evidence type="ECO:0000256" key="3">
    <source>
        <dbReference type="SAM" id="Phobius"/>
    </source>
</evidence>
<evidence type="ECO:0000313" key="4">
    <source>
        <dbReference type="EMBL" id="MBZ5740536.1"/>
    </source>
</evidence>
<name>A0ABS7UHR2_9ACTN</name>
<sequence>MTESAPVVTAPTEERRSGVFRIALLGVLVLALLASAGVLVWLLADRRGTADATQSEREAVMSRTDQFVLRVNTFGPNDLDAQDKLTTYQQQVEDVITPKFASDFESDGLPVAEQLVGRAGYGRVAKVLGTGVESIDSDSATVIVAATLTASYPDPKHPNDADKRVDAEADVLRWVVDLVHTDGKWLVDGYSPVSSGSGDGQ</sequence>
<dbReference type="PANTHER" id="PTHR37042">
    <property type="entry name" value="OUTER MEMBRANE PROTEIN RV1973"/>
    <property type="match status" value="1"/>
</dbReference>
<dbReference type="Proteomes" id="UP000780875">
    <property type="component" value="Unassembled WGS sequence"/>
</dbReference>
<keyword evidence="5" id="KW-1185">Reference proteome</keyword>
<dbReference type="EMBL" id="JAIQZJ010000014">
    <property type="protein sequence ID" value="MBZ5740536.1"/>
    <property type="molecule type" value="Genomic_DNA"/>
</dbReference>
<keyword evidence="2 3" id="KW-0472">Membrane</keyword>
<protein>
    <recommendedName>
        <fullName evidence="6">Mce-associated membrane protein</fullName>
    </recommendedName>
</protein>
<proteinExistence type="predicted"/>
<comment type="subcellular location">
    <subcellularLocation>
        <location evidence="1">Membrane</location>
    </subcellularLocation>
</comment>
<feature type="transmembrane region" description="Helical" evidence="3">
    <location>
        <begin position="20"/>
        <end position="44"/>
    </location>
</feature>
<comment type="caution">
    <text evidence="4">The sequence shown here is derived from an EMBL/GenBank/DDBJ whole genome shotgun (WGS) entry which is preliminary data.</text>
</comment>
<gene>
    <name evidence="4" type="ORF">K8U61_20365</name>
</gene>
<accession>A0ABS7UHR2</accession>